<evidence type="ECO:0000313" key="4">
    <source>
        <dbReference type="Proteomes" id="UP001139646"/>
    </source>
</evidence>
<comment type="caution">
    <text evidence="3">The sequence shown here is derived from an EMBL/GenBank/DDBJ whole genome shotgun (WGS) entry which is preliminary data.</text>
</comment>
<dbReference type="EMBL" id="JAKKSL010000002">
    <property type="protein sequence ID" value="MCI2284370.1"/>
    <property type="molecule type" value="Genomic_DNA"/>
</dbReference>
<dbReference type="SUPFAM" id="SSF49503">
    <property type="entry name" value="Cupredoxins"/>
    <property type="match status" value="1"/>
</dbReference>
<keyword evidence="4" id="KW-1185">Reference proteome</keyword>
<evidence type="ECO:0000259" key="2">
    <source>
        <dbReference type="Pfam" id="PF13473"/>
    </source>
</evidence>
<protein>
    <submittedName>
        <fullName evidence="3">Cupredoxin domain-containing protein</fullName>
    </submittedName>
</protein>
<gene>
    <name evidence="3" type="ORF">L3081_14480</name>
</gene>
<evidence type="ECO:0000256" key="1">
    <source>
        <dbReference type="SAM" id="Phobius"/>
    </source>
</evidence>
<feature type="transmembrane region" description="Helical" evidence="1">
    <location>
        <begin position="6"/>
        <end position="22"/>
    </location>
</feature>
<evidence type="ECO:0000313" key="3">
    <source>
        <dbReference type="EMBL" id="MCI2284370.1"/>
    </source>
</evidence>
<name>A0ABS9X2Q8_9GAMM</name>
<keyword evidence="1" id="KW-0472">Membrane</keyword>
<proteinExistence type="predicted"/>
<dbReference type="InterPro" id="IPR008972">
    <property type="entry name" value="Cupredoxin"/>
</dbReference>
<reference evidence="3" key="1">
    <citation type="submission" date="2022-01" db="EMBL/GenBank/DDBJ databases">
        <title>Colwellia maritima, isolated from seawater.</title>
        <authorList>
            <person name="Kristyanto S."/>
            <person name="Jung J."/>
            <person name="Jeon C.O."/>
        </authorList>
    </citation>
    <scope>NUCLEOTIDE SEQUENCE</scope>
    <source>
        <strain evidence="3">MSW7</strain>
    </source>
</reference>
<dbReference type="Pfam" id="PF13473">
    <property type="entry name" value="Cupredoxin_1"/>
    <property type="match status" value="1"/>
</dbReference>
<dbReference type="InterPro" id="IPR028096">
    <property type="entry name" value="EfeO_Cupredoxin"/>
</dbReference>
<accession>A0ABS9X2Q8</accession>
<dbReference type="Gene3D" id="2.60.40.420">
    <property type="entry name" value="Cupredoxins - blue copper proteins"/>
    <property type="match status" value="1"/>
</dbReference>
<keyword evidence="1" id="KW-0812">Transmembrane</keyword>
<dbReference type="Proteomes" id="UP001139646">
    <property type="component" value="Unassembled WGS sequence"/>
</dbReference>
<sequence length="118" mass="13349">MMIINLIGLVLIALIIWWFWLYKPSIPLELSNEDITIVVNNGVYQPSRIKVPADKKVTLHFLRKDASPCASTVLFPDFDISEELTLAESKPIILPAMSAGEYPFHCPMKMYTGILLVE</sequence>
<feature type="domain" description="EfeO-type cupredoxin-like" evidence="2">
    <location>
        <begin position="12"/>
        <end position="117"/>
    </location>
</feature>
<dbReference type="RefSeq" id="WP_242286808.1">
    <property type="nucleotide sequence ID" value="NZ_JAKKSL010000002.1"/>
</dbReference>
<organism evidence="3 4">
    <name type="scientific">Colwellia maritima</name>
    <dbReference type="NCBI Taxonomy" id="2912588"/>
    <lineage>
        <taxon>Bacteria</taxon>
        <taxon>Pseudomonadati</taxon>
        <taxon>Pseudomonadota</taxon>
        <taxon>Gammaproteobacteria</taxon>
        <taxon>Alteromonadales</taxon>
        <taxon>Colwelliaceae</taxon>
        <taxon>Colwellia</taxon>
    </lineage>
</organism>
<keyword evidence="1" id="KW-1133">Transmembrane helix</keyword>